<dbReference type="CDD" id="cd02513">
    <property type="entry name" value="CMP-NeuAc_Synthase"/>
    <property type="match status" value="1"/>
</dbReference>
<dbReference type="Proteomes" id="UP001596028">
    <property type="component" value="Unassembled WGS sequence"/>
</dbReference>
<dbReference type="EMBL" id="JBHSEP010000027">
    <property type="protein sequence ID" value="MFC4601579.1"/>
    <property type="molecule type" value="Genomic_DNA"/>
</dbReference>
<dbReference type="GO" id="GO:0016779">
    <property type="term" value="F:nucleotidyltransferase activity"/>
    <property type="evidence" value="ECO:0007669"/>
    <property type="project" value="UniProtKB-KW"/>
</dbReference>
<dbReference type="InterPro" id="IPR003329">
    <property type="entry name" value="Cytidylyl_trans"/>
</dbReference>
<organism evidence="1 2">
    <name type="scientific">Cohnella hongkongensis</name>
    <dbReference type="NCBI Taxonomy" id="178337"/>
    <lineage>
        <taxon>Bacteria</taxon>
        <taxon>Bacillati</taxon>
        <taxon>Bacillota</taxon>
        <taxon>Bacilli</taxon>
        <taxon>Bacillales</taxon>
        <taxon>Paenibacillaceae</taxon>
        <taxon>Cohnella</taxon>
    </lineage>
</organism>
<dbReference type="Pfam" id="PF02348">
    <property type="entry name" value="CTP_transf_3"/>
    <property type="match status" value="1"/>
</dbReference>
<keyword evidence="1" id="KW-0548">Nucleotidyltransferase</keyword>
<dbReference type="InterPro" id="IPR050793">
    <property type="entry name" value="CMP-NeuNAc_synthase"/>
</dbReference>
<dbReference type="SUPFAM" id="SSF53448">
    <property type="entry name" value="Nucleotide-diphospho-sugar transferases"/>
    <property type="match status" value="1"/>
</dbReference>
<keyword evidence="1" id="KW-0808">Transferase</keyword>
<evidence type="ECO:0000313" key="1">
    <source>
        <dbReference type="EMBL" id="MFC4601579.1"/>
    </source>
</evidence>
<keyword evidence="2" id="KW-1185">Reference proteome</keyword>
<protein>
    <submittedName>
        <fullName evidence="1">Cytidylyltransferase domain-containing protein</fullName>
    </submittedName>
</protein>
<proteinExistence type="predicted"/>
<sequence>MIEGKRVLALIPARGGSKGLPGKNLMPLLGRPLVAWAIRAALDSRYVDRTVVSTDNEEIAACAERYGAAVPFRRPAELAGDDSTSADVVLHALHALEERGESYEMIALLEPTSPTTDGGDVDRGLEQLAAAWPHAHALVSVSELSHAHPDYTMRIAPTGYLTPYGAAAEKIGRRQSLEPLFFLDGSLYLSKVSSFLRYRSFHTDRTIPLVMPGWKSLSIDDWVDFISVEAIMTHKHRFLKRGMENE</sequence>
<name>A0ABV9FK89_9BACL</name>
<dbReference type="Gene3D" id="3.90.550.10">
    <property type="entry name" value="Spore Coat Polysaccharide Biosynthesis Protein SpsA, Chain A"/>
    <property type="match status" value="1"/>
</dbReference>
<evidence type="ECO:0000313" key="2">
    <source>
        <dbReference type="Proteomes" id="UP001596028"/>
    </source>
</evidence>
<accession>A0ABV9FK89</accession>
<dbReference type="PANTHER" id="PTHR21485:SF6">
    <property type="entry name" value="N-ACYLNEURAMINATE CYTIDYLYLTRANSFERASE-RELATED"/>
    <property type="match status" value="1"/>
</dbReference>
<comment type="caution">
    <text evidence="1">The sequence shown here is derived from an EMBL/GenBank/DDBJ whole genome shotgun (WGS) entry which is preliminary data.</text>
</comment>
<reference evidence="2" key="1">
    <citation type="journal article" date="2019" name="Int. J. Syst. Evol. Microbiol.">
        <title>The Global Catalogue of Microorganisms (GCM) 10K type strain sequencing project: providing services to taxonomists for standard genome sequencing and annotation.</title>
        <authorList>
            <consortium name="The Broad Institute Genomics Platform"/>
            <consortium name="The Broad Institute Genome Sequencing Center for Infectious Disease"/>
            <person name="Wu L."/>
            <person name="Ma J."/>
        </authorList>
    </citation>
    <scope>NUCLEOTIDE SEQUENCE [LARGE SCALE GENOMIC DNA]</scope>
    <source>
        <strain evidence="2">CCUG 49571</strain>
    </source>
</reference>
<dbReference type="PANTHER" id="PTHR21485">
    <property type="entry name" value="HAD SUPERFAMILY MEMBERS CMAS AND KDSC"/>
    <property type="match status" value="1"/>
</dbReference>
<dbReference type="InterPro" id="IPR029044">
    <property type="entry name" value="Nucleotide-diphossugar_trans"/>
</dbReference>
<gene>
    <name evidence="1" type="ORF">ACFO3S_25300</name>
</gene>
<dbReference type="RefSeq" id="WP_378101792.1">
    <property type="nucleotide sequence ID" value="NZ_JBHSEP010000027.1"/>
</dbReference>